<comment type="caution">
    <text evidence="5">The sequence shown here is derived from an EMBL/GenBank/DDBJ whole genome shotgun (WGS) entry which is preliminary data.</text>
</comment>
<protein>
    <recommendedName>
        <fullName evidence="7">2',3'-cyclic-nucleotide 2'-phosphodiesterase/5'-or 3'-nucleotidase, 5'-nucleotidase family</fullName>
    </recommendedName>
</protein>
<evidence type="ECO:0000259" key="3">
    <source>
        <dbReference type="Pfam" id="PF00149"/>
    </source>
</evidence>
<evidence type="ECO:0008006" key="7">
    <source>
        <dbReference type="Google" id="ProtNLM"/>
    </source>
</evidence>
<dbReference type="RefSeq" id="WP_189447176.1">
    <property type="nucleotide sequence ID" value="NZ_BMXY01000001.1"/>
</dbReference>
<accession>A0ABQ3BZJ5</accession>
<dbReference type="EMBL" id="BMXY01000001">
    <property type="protein sequence ID" value="GGZ57467.1"/>
    <property type="molecule type" value="Genomic_DNA"/>
</dbReference>
<evidence type="ECO:0000259" key="4">
    <source>
        <dbReference type="Pfam" id="PF02872"/>
    </source>
</evidence>
<name>A0ABQ3BZJ5_9GAMM</name>
<keyword evidence="6" id="KW-1185">Reference proteome</keyword>
<dbReference type="Pfam" id="PF00149">
    <property type="entry name" value="Metallophos"/>
    <property type="match status" value="1"/>
</dbReference>
<dbReference type="InterPro" id="IPR008334">
    <property type="entry name" value="5'-Nucleotdase_C"/>
</dbReference>
<dbReference type="PANTHER" id="PTHR11575:SF42">
    <property type="entry name" value="SULFUR OXIDATION PROTEIN SOXB"/>
    <property type="match status" value="1"/>
</dbReference>
<reference evidence="6" key="1">
    <citation type="journal article" date="2019" name="Int. J. Syst. Evol. Microbiol.">
        <title>The Global Catalogue of Microorganisms (GCM) 10K type strain sequencing project: providing services to taxonomists for standard genome sequencing and annotation.</title>
        <authorList>
            <consortium name="The Broad Institute Genomics Platform"/>
            <consortium name="The Broad Institute Genome Sequencing Center for Infectious Disease"/>
            <person name="Wu L."/>
            <person name="Ma J."/>
        </authorList>
    </citation>
    <scope>NUCLEOTIDE SEQUENCE [LARGE SCALE GENOMIC DNA]</scope>
    <source>
        <strain evidence="6">KCTC 22558</strain>
    </source>
</reference>
<dbReference type="SUPFAM" id="SSF55816">
    <property type="entry name" value="5'-nucleotidase (syn. UDP-sugar hydrolase), C-terminal domain"/>
    <property type="match status" value="1"/>
</dbReference>
<dbReference type="InterPro" id="IPR004843">
    <property type="entry name" value="Calcineurin-like_PHP"/>
</dbReference>
<feature type="domain" description="5'-Nucleotidase C-terminal" evidence="4">
    <location>
        <begin position="341"/>
        <end position="479"/>
    </location>
</feature>
<organism evidence="5 6">
    <name type="scientific">Cognatilysobacter xinjiangensis</name>
    <dbReference type="NCBI Taxonomy" id="546892"/>
    <lineage>
        <taxon>Bacteria</taxon>
        <taxon>Pseudomonadati</taxon>
        <taxon>Pseudomonadota</taxon>
        <taxon>Gammaproteobacteria</taxon>
        <taxon>Lysobacterales</taxon>
        <taxon>Lysobacteraceae</taxon>
        <taxon>Cognatilysobacter</taxon>
    </lineage>
</organism>
<keyword evidence="2" id="KW-0378">Hydrolase</keyword>
<evidence type="ECO:0000256" key="1">
    <source>
        <dbReference type="ARBA" id="ARBA00022729"/>
    </source>
</evidence>
<dbReference type="SUPFAM" id="SSF56300">
    <property type="entry name" value="Metallo-dependent phosphatases"/>
    <property type="match status" value="1"/>
</dbReference>
<evidence type="ECO:0000313" key="5">
    <source>
        <dbReference type="EMBL" id="GGZ57467.1"/>
    </source>
</evidence>
<evidence type="ECO:0000256" key="2">
    <source>
        <dbReference type="RuleBase" id="RU362119"/>
    </source>
</evidence>
<keyword evidence="1" id="KW-0732">Signal</keyword>
<dbReference type="InterPro" id="IPR006179">
    <property type="entry name" value="5_nucleotidase/apyrase"/>
</dbReference>
<dbReference type="InterPro" id="IPR029052">
    <property type="entry name" value="Metallo-depent_PP-like"/>
</dbReference>
<comment type="similarity">
    <text evidence="2">Belongs to the 5'-nucleotidase family.</text>
</comment>
<proteinExistence type="inferred from homology"/>
<dbReference type="Gene3D" id="3.90.780.10">
    <property type="entry name" value="5'-Nucleotidase, C-terminal domain"/>
    <property type="match status" value="1"/>
</dbReference>
<sequence length="548" mass="58816">MELRLIHMGDLHGHLVPRPHLRGDHPGLQGGLARLYTLVQRLRGEHGNALLMNTGDTVQGGAEALFTRGQAVVDVLDRFGIDAFAPGNWDYLYGKARFLELFGPGSDGHGGCRWGAVAANMFDADTGAALLPPWRLLDAGGVRVAVVGLSSERAINALGPWATEGIRFTGDAAELGPLLETIRNRETPDAIVLLSEFGLAKNLLIAERHPELAAVLSSDMHEETREPVVARSGVLVSEVGQDGTRVGQFDLLLDGGRVREWRYRLHVVDDTLDEDPAIAACVEAVRRPFVSGPGFRPHEDPISGAILQTPIDTIVGHACVGLHRSGFAQDPVPAAVHGTSSQYLAEAFRRQARADIGHMRGFRYGTHVAAGPIRLEDLYHYMPVGPQIAVGRVKGEAVLADLERSADGVFSPDPFKWTGGWLDAYAGLRFELDAGAPAHARIAEVHVQRYGQPGWMPLEPAAEYRVAGYWYSRQPGKIGSLDVGAAQVLRGEDGEVRDACDVVRDDLASAPADPDMAGIRLAAPLPAALHGNPEIQPLQGAMRPAGGP</sequence>
<feature type="domain" description="Calcineurin-like phosphoesterase" evidence="3">
    <location>
        <begin position="3"/>
        <end position="165"/>
    </location>
</feature>
<gene>
    <name evidence="5" type="ORF">GCM10008101_08810</name>
</gene>
<dbReference type="Pfam" id="PF02872">
    <property type="entry name" value="5_nucleotid_C"/>
    <property type="match status" value="1"/>
</dbReference>
<evidence type="ECO:0000313" key="6">
    <source>
        <dbReference type="Proteomes" id="UP000643403"/>
    </source>
</evidence>
<dbReference type="PANTHER" id="PTHR11575">
    <property type="entry name" value="5'-NUCLEOTIDASE-RELATED"/>
    <property type="match status" value="1"/>
</dbReference>
<dbReference type="Proteomes" id="UP000643403">
    <property type="component" value="Unassembled WGS sequence"/>
</dbReference>
<dbReference type="PRINTS" id="PR01607">
    <property type="entry name" value="APYRASEFAMLY"/>
</dbReference>
<dbReference type="InterPro" id="IPR036907">
    <property type="entry name" value="5'-Nucleotdase_C_sf"/>
</dbReference>
<keyword evidence="2" id="KW-0547">Nucleotide-binding</keyword>
<dbReference type="Gene3D" id="3.60.21.10">
    <property type="match status" value="1"/>
</dbReference>